<dbReference type="RefSeq" id="WP_009914751.1">
    <property type="nucleotide sequence ID" value="NZ_CP013382.1"/>
</dbReference>
<gene>
    <name evidence="1" type="ORF">I6G56_23850</name>
</gene>
<evidence type="ECO:0000313" key="1">
    <source>
        <dbReference type="EMBL" id="QPS47466.1"/>
    </source>
</evidence>
<evidence type="ECO:0000313" key="2">
    <source>
        <dbReference type="Proteomes" id="UP000594943"/>
    </source>
</evidence>
<dbReference type="EMBL" id="CP065687">
    <property type="protein sequence ID" value="QPS47466.1"/>
    <property type="molecule type" value="Genomic_DNA"/>
</dbReference>
<sequence length="98" mass="9553">MGMLDDEQLKAVHASLAPVVERLSEASATLASSAVPLLGVPPATAPPATAPPAAVPLATAPPAGVQLATQLSAHAAPVALAAPLVSQSIPALSQPVRT</sequence>
<dbReference type="AlphaFoldDB" id="A0A7U4PAH9"/>
<accession>A0A7U4PAH9</accession>
<dbReference type="KEGG" id="bhg:I6G56_23850"/>
<accession>A0A7T2U868</accession>
<proteinExistence type="predicted"/>
<reference evidence="1 2" key="1">
    <citation type="submission" date="2020-12" db="EMBL/GenBank/DDBJ databases">
        <title>FDA dAtabase for Regulatory Grade micrObial Sequences (FDA-ARGOS): Supporting development and validation of Infectious Disease Dx tests.</title>
        <authorList>
            <person name="Nelson B."/>
            <person name="Plummer A."/>
            <person name="Tallon L."/>
            <person name="Sadzewicz L."/>
            <person name="Zhao X."/>
            <person name="Boylan J."/>
            <person name="Ott S."/>
            <person name="Bowen H."/>
            <person name="Vavikolanu K."/>
            <person name="Mehta A."/>
            <person name="Aluvathingal J."/>
            <person name="Nadendla S."/>
            <person name="Myers T."/>
            <person name="Yan Y."/>
            <person name="Sichtig H."/>
        </authorList>
    </citation>
    <scope>NUCLEOTIDE SEQUENCE [LARGE SCALE GENOMIC DNA]</scope>
    <source>
        <strain evidence="1 2">FDAARGOS_899</strain>
    </source>
</reference>
<protein>
    <submittedName>
        <fullName evidence="1">Uncharacterized protein</fullName>
    </submittedName>
</protein>
<dbReference type="Proteomes" id="UP000594943">
    <property type="component" value="Chromosome 2"/>
</dbReference>
<name>A0A7U4PAH9_9BURK</name>
<organism evidence="1 2">
    <name type="scientific">Burkholderia humptydooensis</name>
    <dbReference type="NCBI Taxonomy" id="430531"/>
    <lineage>
        <taxon>Bacteria</taxon>
        <taxon>Pseudomonadati</taxon>
        <taxon>Pseudomonadota</taxon>
        <taxon>Betaproteobacteria</taxon>
        <taxon>Burkholderiales</taxon>
        <taxon>Burkholderiaceae</taxon>
        <taxon>Burkholderia</taxon>
        <taxon>pseudomallei group</taxon>
    </lineage>
</organism>